<evidence type="ECO:0000313" key="2">
    <source>
        <dbReference type="EMBL" id="HGK28225.1"/>
    </source>
</evidence>
<dbReference type="EMBL" id="DSUT01000094">
    <property type="protein sequence ID" value="HGK28225.1"/>
    <property type="molecule type" value="Genomic_DNA"/>
</dbReference>
<evidence type="ECO:0000256" key="1">
    <source>
        <dbReference type="SAM" id="SignalP"/>
    </source>
</evidence>
<accession>A0A7C4CB54</accession>
<dbReference type="AlphaFoldDB" id="A0A7C4CB54"/>
<feature type="signal peptide" evidence="1">
    <location>
        <begin position="1"/>
        <end position="18"/>
    </location>
</feature>
<evidence type="ECO:0008006" key="3">
    <source>
        <dbReference type="Google" id="ProtNLM"/>
    </source>
</evidence>
<organism evidence="2">
    <name type="scientific">candidate division WOR-3 bacterium</name>
    <dbReference type="NCBI Taxonomy" id="2052148"/>
    <lineage>
        <taxon>Bacteria</taxon>
        <taxon>Bacteria division WOR-3</taxon>
    </lineage>
</organism>
<proteinExistence type="predicted"/>
<sequence length="473" mass="53024">MKTLVVLSALAIALPAVGRDVIIDVNEIPLQVGTYARYRQNQSVFRWTPFDSTRRHWDVTGYPGQLTARVGLRPFTEGRFPAPDSMRADWPDPQVCEVDTLGSNSVQHVYLYADSFALWCDGIDLDQSTFRFLGNYRPDGEIYNVPLFFPNAWNTAWQWQYELFPGVTYVATEQHQKRVCAKGKIKVPISGEYYWPCLVIKDYMTFSDNMGSNETRWIYEWVVPGVFAGANGVCAAMSQNGAPPNFLNVDVFMQLASETIPGWDIRPPQFANTTVWPDTNFAGPFLVSSRITDNIAVGEESLFFRLNQGSWNSTPADSSSGDVYYFTIPPVAQNTRIDYYIWARDSFCTARDIELWTTWPVCSPESTMLTFRVTGTAVEHERPLAPGEARVHVMPNPVGSRARFQLSHPYARAARLIILRPDGTSVAALDLVADSPGILVADWNTRALPAGAYFYRITAPGGFTDSGKLLLTR</sequence>
<reference evidence="2" key="1">
    <citation type="journal article" date="2020" name="mSystems">
        <title>Genome- and Community-Level Interaction Insights into Carbon Utilization and Element Cycling Functions of Hydrothermarchaeota in Hydrothermal Sediment.</title>
        <authorList>
            <person name="Zhou Z."/>
            <person name="Liu Y."/>
            <person name="Xu W."/>
            <person name="Pan J."/>
            <person name="Luo Z.H."/>
            <person name="Li M."/>
        </authorList>
    </citation>
    <scope>NUCLEOTIDE SEQUENCE [LARGE SCALE GENOMIC DNA]</scope>
    <source>
        <strain evidence="2">SpSt-488</strain>
    </source>
</reference>
<protein>
    <recommendedName>
        <fullName evidence="3">T9SS type A sorting domain-containing protein</fullName>
    </recommendedName>
</protein>
<keyword evidence="1" id="KW-0732">Signal</keyword>
<gene>
    <name evidence="2" type="ORF">ENS41_04645</name>
</gene>
<feature type="chain" id="PRO_5027812835" description="T9SS type A sorting domain-containing protein" evidence="1">
    <location>
        <begin position="19"/>
        <end position="473"/>
    </location>
</feature>
<comment type="caution">
    <text evidence="2">The sequence shown here is derived from an EMBL/GenBank/DDBJ whole genome shotgun (WGS) entry which is preliminary data.</text>
</comment>
<name>A0A7C4CB54_UNCW3</name>